<dbReference type="GO" id="GO:0016787">
    <property type="term" value="F:hydrolase activity"/>
    <property type="evidence" value="ECO:0007669"/>
    <property type="project" value="UniProtKB-KW"/>
</dbReference>
<dbReference type="PANTHER" id="PTHR48081">
    <property type="entry name" value="AB HYDROLASE SUPERFAMILY PROTEIN C4A8.06C"/>
    <property type="match status" value="1"/>
</dbReference>
<keyword evidence="1 3" id="KW-0378">Hydrolase</keyword>
<evidence type="ECO:0000313" key="3">
    <source>
        <dbReference type="EMBL" id="MBU9762816.1"/>
    </source>
</evidence>
<dbReference type="Proteomes" id="UP000812982">
    <property type="component" value="Unassembled WGS sequence"/>
</dbReference>
<dbReference type="RefSeq" id="WP_217154828.1">
    <property type="nucleotide sequence ID" value="NZ_VOMB01000004.1"/>
</dbReference>
<dbReference type="InterPro" id="IPR013094">
    <property type="entry name" value="AB_hydrolase_3"/>
</dbReference>
<name>A0ABS6KH09_9MYCO</name>
<reference evidence="3 4" key="1">
    <citation type="journal article" date="2021" name="Sci. Rep.">
        <title>Phenotypic and genomic hallmarks of a novel, potentially pathogenic rapidly growing Mycobacterium species related to the Mycobacterium fortuitum complex.</title>
        <authorList>
            <person name="Gharbi R."/>
            <person name="Khanna V."/>
            <person name="Frigui W."/>
            <person name="Mhenni B."/>
            <person name="Brosch R."/>
            <person name="Mardassi H."/>
        </authorList>
    </citation>
    <scope>NUCLEOTIDE SEQUENCE [LARGE SCALE GENOMIC DNA]</scope>
    <source>
        <strain evidence="3 4">TNTM28</strain>
    </source>
</reference>
<gene>
    <name evidence="3" type="ORF">FR943_02965</name>
</gene>
<comment type="caution">
    <text evidence="3">The sequence shown here is derived from an EMBL/GenBank/DDBJ whole genome shotgun (WGS) entry which is preliminary data.</text>
</comment>
<evidence type="ECO:0000313" key="4">
    <source>
        <dbReference type="Proteomes" id="UP000812982"/>
    </source>
</evidence>
<dbReference type="Pfam" id="PF07859">
    <property type="entry name" value="Abhydrolase_3"/>
    <property type="match status" value="1"/>
</dbReference>
<evidence type="ECO:0000256" key="1">
    <source>
        <dbReference type="ARBA" id="ARBA00022801"/>
    </source>
</evidence>
<keyword evidence="4" id="KW-1185">Reference proteome</keyword>
<protein>
    <submittedName>
        <fullName evidence="3">Alpha/beta hydrolase</fullName>
    </submittedName>
</protein>
<sequence length="313" mass="33035">MTYPPLDPDAAARVASFGEIAPMRARGLQSVRAGLESAPLPEMPAMAGIEDLTAPGPAGPIPLRLYRPSPEPALPVLVYLHGGGLVMGSNRSFEPTARELARASGAAVVAVEYRLAPESPPPAQFDDAYVATEWVADHADDLNLDARRLAVVGDSAGGSLAAAVALAARDHNGPRICAQVLLYPGLDRDMGAASITSMPDAPMLSHADIVYMHELVDRSGGSPRDPYQVPAYAGDLSGLPPAIVVTGACDPIRDWGERYAERLRYAGVQTTLTRYPGMYHGFLMRSDTTARGRLAMAEVGALLGAKFAHPLAF</sequence>
<dbReference type="EMBL" id="VOMB01000004">
    <property type="protein sequence ID" value="MBU9762816.1"/>
    <property type="molecule type" value="Genomic_DNA"/>
</dbReference>
<dbReference type="InterPro" id="IPR050300">
    <property type="entry name" value="GDXG_lipolytic_enzyme"/>
</dbReference>
<organism evidence="3 4">
    <name type="scientific">[Mycobacterium] fortunisiensis</name>
    <dbReference type="NCBI Taxonomy" id="2600579"/>
    <lineage>
        <taxon>Bacteria</taxon>
        <taxon>Bacillati</taxon>
        <taxon>Actinomycetota</taxon>
        <taxon>Actinomycetes</taxon>
        <taxon>Mycobacteriales</taxon>
        <taxon>Mycobacteriaceae</taxon>
        <taxon>Mycolicibacterium</taxon>
    </lineage>
</organism>
<evidence type="ECO:0000259" key="2">
    <source>
        <dbReference type="Pfam" id="PF07859"/>
    </source>
</evidence>
<proteinExistence type="predicted"/>
<accession>A0ABS6KH09</accession>
<dbReference type="PANTHER" id="PTHR48081:SF8">
    <property type="entry name" value="ALPHA_BETA HYDROLASE FOLD-3 DOMAIN-CONTAINING PROTEIN-RELATED"/>
    <property type="match status" value="1"/>
</dbReference>
<feature type="domain" description="Alpha/beta hydrolase fold-3" evidence="2">
    <location>
        <begin position="77"/>
        <end position="283"/>
    </location>
</feature>